<comment type="similarity">
    <text evidence="1">Belongs to the TenA family.</text>
</comment>
<dbReference type="InterPro" id="IPR027574">
    <property type="entry name" value="Thiaminase_II"/>
</dbReference>
<dbReference type="NCBIfam" id="TIGR04306">
    <property type="entry name" value="salvage_TenA"/>
    <property type="match status" value="1"/>
</dbReference>
<dbReference type="AlphaFoldDB" id="A0A420XIJ5"/>
<dbReference type="PANTHER" id="PTHR43198:SF2">
    <property type="entry name" value="SI:CH1073-67J19.1-RELATED"/>
    <property type="match status" value="1"/>
</dbReference>
<dbReference type="RefSeq" id="WP_121121689.1">
    <property type="nucleotide sequence ID" value="NZ_CP016604.1"/>
</dbReference>
<name>A0A420XIJ5_9PAST</name>
<keyword evidence="1" id="KW-0784">Thiamine biosynthesis</keyword>
<evidence type="ECO:0000313" key="4">
    <source>
        <dbReference type="Proteomes" id="UP000280099"/>
    </source>
</evidence>
<dbReference type="Pfam" id="PF03070">
    <property type="entry name" value="TENA_THI-4"/>
    <property type="match status" value="1"/>
</dbReference>
<comment type="caution">
    <text evidence="3">The sequence shown here is derived from an EMBL/GenBank/DDBJ whole genome shotgun (WGS) entry which is preliminary data.</text>
</comment>
<dbReference type="InterPro" id="IPR004305">
    <property type="entry name" value="Thiaminase-2/PQQC"/>
</dbReference>
<dbReference type="PANTHER" id="PTHR43198">
    <property type="entry name" value="BIFUNCTIONAL TH2 PROTEIN"/>
    <property type="match status" value="1"/>
</dbReference>
<dbReference type="EMBL" id="RBJC01000004">
    <property type="protein sequence ID" value="RKR77194.1"/>
    <property type="molecule type" value="Genomic_DNA"/>
</dbReference>
<reference evidence="3 4" key="1">
    <citation type="submission" date="2018-10" db="EMBL/GenBank/DDBJ databases">
        <title>Genomic Encyclopedia of Type Strains, Phase IV (KMG-IV): sequencing the most valuable type-strain genomes for metagenomic binning, comparative biology and taxonomic classification.</title>
        <authorList>
            <person name="Goeker M."/>
        </authorList>
    </citation>
    <scope>NUCLEOTIDE SEQUENCE [LARGE SCALE GENOMIC DNA]</scope>
    <source>
        <strain evidence="3 4">DSM 23800</strain>
    </source>
</reference>
<dbReference type="Gene3D" id="1.20.910.10">
    <property type="entry name" value="Heme oxygenase-like"/>
    <property type="match status" value="1"/>
</dbReference>
<keyword evidence="1" id="KW-0378">Hydrolase</keyword>
<dbReference type="CDD" id="cd19367">
    <property type="entry name" value="TenA_C_ScTHI20-like"/>
    <property type="match status" value="1"/>
</dbReference>
<evidence type="ECO:0000313" key="3">
    <source>
        <dbReference type="EMBL" id="RKR77194.1"/>
    </source>
</evidence>
<comment type="function">
    <text evidence="1">Catalyzes an amino-pyrimidine hydrolysis reaction at the C5' of the pyrimidine moiety of thiamine compounds, a reaction that is part of a thiamine salvage pathway.</text>
</comment>
<dbReference type="InterPro" id="IPR050967">
    <property type="entry name" value="Thiamine_Salvage_TenA"/>
</dbReference>
<organism evidence="3 4">
    <name type="scientific">Otariodibacter oris</name>
    <dbReference type="NCBI Taxonomy" id="1032623"/>
    <lineage>
        <taxon>Bacteria</taxon>
        <taxon>Pseudomonadati</taxon>
        <taxon>Pseudomonadota</taxon>
        <taxon>Gammaproteobacteria</taxon>
        <taxon>Pasteurellales</taxon>
        <taxon>Pasteurellaceae</taxon>
        <taxon>Otariodibacter</taxon>
    </lineage>
</organism>
<proteinExistence type="inferred from homology"/>
<dbReference type="InterPro" id="IPR016084">
    <property type="entry name" value="Haem_Oase-like_multi-hlx"/>
</dbReference>
<dbReference type="Proteomes" id="UP000280099">
    <property type="component" value="Unassembled WGS sequence"/>
</dbReference>
<dbReference type="GO" id="GO:0009228">
    <property type="term" value="P:thiamine biosynthetic process"/>
    <property type="evidence" value="ECO:0007669"/>
    <property type="project" value="UniProtKB-KW"/>
</dbReference>
<sequence>MSIIDKFISNAQPYWRAYVEHDFVQQLGQGTLSKASFQHYLKQDYLFLFQYSRANSLGIFKAENFEQIFQAQQMNADLLQEIQLHIDFCKSWGISEQELFSTPESSACIAYTRYVLDCGIKGGLAELYVALAPCAIGYAEIGKRLSEQGSGANNPYQDWINTYADPEFQKSAQNLADNIEKLCADLTASQLEKLQHIFNTATRMEMAFWQMGLDLS</sequence>
<dbReference type="EC" id="3.5.99.2" evidence="1"/>
<evidence type="ECO:0000256" key="1">
    <source>
        <dbReference type="RuleBase" id="RU363093"/>
    </source>
</evidence>
<dbReference type="GO" id="GO:0050334">
    <property type="term" value="F:thiaminase activity"/>
    <property type="evidence" value="ECO:0007669"/>
    <property type="project" value="UniProtKB-EC"/>
</dbReference>
<accession>A0A420XIJ5</accession>
<dbReference type="GO" id="GO:0005829">
    <property type="term" value="C:cytosol"/>
    <property type="evidence" value="ECO:0007669"/>
    <property type="project" value="TreeGrafter"/>
</dbReference>
<comment type="catalytic activity">
    <reaction evidence="1">
        <text>thiamine + H2O = 5-(2-hydroxyethyl)-4-methylthiazole + 4-amino-5-hydroxymethyl-2-methylpyrimidine + H(+)</text>
        <dbReference type="Rhea" id="RHEA:17509"/>
        <dbReference type="ChEBI" id="CHEBI:15377"/>
        <dbReference type="ChEBI" id="CHEBI:15378"/>
        <dbReference type="ChEBI" id="CHEBI:16892"/>
        <dbReference type="ChEBI" id="CHEBI:17957"/>
        <dbReference type="ChEBI" id="CHEBI:18385"/>
        <dbReference type="EC" id="3.5.99.2"/>
    </reaction>
</comment>
<comment type="pathway">
    <text evidence="1">Cofactor biosynthesis; thiamine diphosphate biosynthesis.</text>
</comment>
<comment type="catalytic activity">
    <reaction evidence="1">
        <text>4-amino-5-aminomethyl-2-methylpyrimidine + H2O = 4-amino-5-hydroxymethyl-2-methylpyrimidine + NH4(+)</text>
        <dbReference type="Rhea" id="RHEA:31799"/>
        <dbReference type="ChEBI" id="CHEBI:15377"/>
        <dbReference type="ChEBI" id="CHEBI:16892"/>
        <dbReference type="ChEBI" id="CHEBI:28938"/>
        <dbReference type="ChEBI" id="CHEBI:63416"/>
        <dbReference type="EC" id="3.5.99.2"/>
    </reaction>
</comment>
<dbReference type="OrthoDB" id="34166at2"/>
<gene>
    <name evidence="3" type="ORF">DES31_0519</name>
</gene>
<protein>
    <recommendedName>
        <fullName evidence="1">Aminopyrimidine aminohydrolase</fullName>
        <ecNumber evidence="1">3.5.99.2</ecNumber>
    </recommendedName>
</protein>
<keyword evidence="4" id="KW-1185">Reference proteome</keyword>
<dbReference type="SUPFAM" id="SSF48613">
    <property type="entry name" value="Heme oxygenase-like"/>
    <property type="match status" value="1"/>
</dbReference>
<dbReference type="GO" id="GO:0009229">
    <property type="term" value="P:thiamine diphosphate biosynthetic process"/>
    <property type="evidence" value="ECO:0007669"/>
    <property type="project" value="UniProtKB-UniPathway"/>
</dbReference>
<dbReference type="UniPathway" id="UPA00060"/>
<evidence type="ECO:0000259" key="2">
    <source>
        <dbReference type="Pfam" id="PF03070"/>
    </source>
</evidence>
<feature type="domain" description="Thiaminase-2/PQQC" evidence="2">
    <location>
        <begin position="9"/>
        <end position="214"/>
    </location>
</feature>